<feature type="region of interest" description="Disordered" evidence="1">
    <location>
        <begin position="101"/>
        <end position="127"/>
    </location>
</feature>
<name>A0A6J4GZA1_9ACTN</name>
<organism evidence="3">
    <name type="scientific">uncultured Blastococcus sp</name>
    <dbReference type="NCBI Taxonomy" id="217144"/>
    <lineage>
        <taxon>Bacteria</taxon>
        <taxon>Bacillati</taxon>
        <taxon>Actinomycetota</taxon>
        <taxon>Actinomycetes</taxon>
        <taxon>Geodermatophilales</taxon>
        <taxon>Geodermatophilaceae</taxon>
        <taxon>Blastococcus</taxon>
        <taxon>environmental samples</taxon>
    </lineage>
</organism>
<dbReference type="AlphaFoldDB" id="A0A6J4GZA1"/>
<accession>A0A6J4GZA1</accession>
<gene>
    <name evidence="3" type="ORF">AVDCRST_MAG57-42</name>
</gene>
<sequence length="127" mass="13606">MVYGVLYVVLEMVGQALQDVGWARVTGLDVATAVTDALLTVAVCCAVVLAAQLGWRRWGPSLRAWQQARLGETEWADEPIGVASWRPAPLALPAPVAPAAPKSGGTYAPNPYSQSRHRFPEEPGQLL</sequence>
<keyword evidence="2" id="KW-0812">Transmembrane</keyword>
<evidence type="ECO:0000256" key="2">
    <source>
        <dbReference type="SAM" id="Phobius"/>
    </source>
</evidence>
<feature type="transmembrane region" description="Helical" evidence="2">
    <location>
        <begin position="37"/>
        <end position="55"/>
    </location>
</feature>
<evidence type="ECO:0000313" key="3">
    <source>
        <dbReference type="EMBL" id="CAA9210048.1"/>
    </source>
</evidence>
<evidence type="ECO:0000256" key="1">
    <source>
        <dbReference type="SAM" id="MobiDB-lite"/>
    </source>
</evidence>
<keyword evidence="2" id="KW-1133">Transmembrane helix</keyword>
<protein>
    <submittedName>
        <fullName evidence="3">Uncharacterized protein</fullName>
    </submittedName>
</protein>
<keyword evidence="2" id="KW-0472">Membrane</keyword>
<reference evidence="3" key="1">
    <citation type="submission" date="2020-02" db="EMBL/GenBank/DDBJ databases">
        <authorList>
            <person name="Meier V. D."/>
        </authorList>
    </citation>
    <scope>NUCLEOTIDE SEQUENCE</scope>
    <source>
        <strain evidence="3">AVDCRST_MAG57</strain>
    </source>
</reference>
<proteinExistence type="predicted"/>
<dbReference type="EMBL" id="CADCTI010000006">
    <property type="protein sequence ID" value="CAA9210048.1"/>
    <property type="molecule type" value="Genomic_DNA"/>
</dbReference>